<gene>
    <name evidence="11" type="primary">LOC107116032</name>
</gene>
<feature type="domain" description="DNA2/NAM7 helicase helicase" evidence="8">
    <location>
        <begin position="705"/>
        <end position="792"/>
    </location>
</feature>
<comment type="similarity">
    <text evidence="2">Belongs to the DNA2/NAM7 helicase family. SDE3 subfamily.</text>
</comment>
<evidence type="ECO:0000256" key="5">
    <source>
        <dbReference type="ARBA" id="ARBA00022801"/>
    </source>
</evidence>
<evidence type="ECO:0000256" key="3">
    <source>
        <dbReference type="ARBA" id="ARBA00022490"/>
    </source>
</evidence>
<keyword evidence="5" id="KW-0378">Hydrolase</keyword>
<evidence type="ECO:0000256" key="4">
    <source>
        <dbReference type="ARBA" id="ARBA00022741"/>
    </source>
</evidence>
<evidence type="ECO:0000256" key="1">
    <source>
        <dbReference type="ARBA" id="ARBA00004496"/>
    </source>
</evidence>
<keyword evidence="10" id="KW-1185">Reference proteome</keyword>
<name>A0ABM1KI33_GEKJA</name>
<dbReference type="PANTHER" id="PTHR45418:SF1">
    <property type="entry name" value="CANCER_TESTIS ANTIGEN 55"/>
    <property type="match status" value="1"/>
</dbReference>
<protein>
    <submittedName>
        <fullName evidence="11">Helicase Mov10l1</fullName>
    </submittedName>
</protein>
<keyword evidence="3" id="KW-0963">Cytoplasm</keyword>
<dbReference type="SUPFAM" id="SSF52540">
    <property type="entry name" value="P-loop containing nucleoside triphosphate hydrolases"/>
    <property type="match status" value="1"/>
</dbReference>
<accession>A0ABM1KI33</accession>
<evidence type="ECO:0000256" key="6">
    <source>
        <dbReference type="ARBA" id="ARBA00022806"/>
    </source>
</evidence>
<dbReference type="InterPro" id="IPR049080">
    <property type="entry name" value="MOV-10-like_beta-barrel"/>
</dbReference>
<proteinExistence type="inferred from homology"/>
<evidence type="ECO:0000259" key="8">
    <source>
        <dbReference type="Pfam" id="PF13086"/>
    </source>
</evidence>
<dbReference type="PANTHER" id="PTHR45418">
    <property type="entry name" value="CANCER/TESTIS ANTIGEN 55"/>
    <property type="match status" value="1"/>
</dbReference>
<feature type="non-terminal residue" evidence="11">
    <location>
        <position position="835"/>
    </location>
</feature>
<feature type="domain" description="Helicase MOV-10-like beta-barrel" evidence="9">
    <location>
        <begin position="527"/>
        <end position="599"/>
    </location>
</feature>
<keyword evidence="4" id="KW-0547">Nucleotide-binding</keyword>
<sequence length="835" mass="93915">MFGFLSKGLAFFWRKADLEETQAARGGKEIKTIEGVVTRFCLDYGMIDDLVCFTSDAVMNNVLLQVGQKVVAIVEEDKTTNGLKAIRVDVVSDKWEDGSSVLHFGVDSEPKTLIGTVTSVTACGGYINQTTSFSMKEVLEHFEPYKGDWVQAEYVINPTTWSSEAVSVKPLRYKRIDKVQISSVCGRIGVVDDSMFFTMDSLILPDGYMPRRHDLVNVVVVESNQSCYTWRALCMTPSENNGTSSTSGVNLNEPYENLLKDKGGLKVSETTNFGTLRLGEKKSMEVWIENKGQTAHCLISCKLGDWEKAKQFCLQMPGEDPKNSSASLTSAITPNLKKMGDQEKSVIGRYEKLSNDKENIEGKTLPSTEISLLPGTKTRIVILCTAKNPGRCRELLLLCFSDCIIGRYIEATIVTEEELQIEATEPFCPRKPQITPECQYTKAVVAFPEGKRKSRRQLPSFIPQYPVPDRLRKCVENRWDVLLFKPHLGEGLCLANYEEFFSTLLWLEEIHEEMELKDFALCGVSLKRNGNFLVLEVPGITEGRPPLSIGDKVILKTQDYLEQISYIASVTEIHEEELTLRLNPEFEHAYNGEPMDVEFTFSRTTTRRCHFAVEQAIHLREKVLFPDSLGVQSPQVVKHWCPGSAERLSTTQGDENEKELNVNKKRLPKENKVAIMHDMVTVATQTRNDTTTSQPRDCDVFNPLLNEHQRLAVKRILSGECRPMPYIIFGPPGTGKTVTIIEAILQIHYNLPDSRILVCAPSNSATDLICLRLHDSNMLKHGTMVRVNASSRNEECLNDVIKLYCKDGEDIRQASRFRIIVVTCSSAGMFYQIGI</sequence>
<reference evidence="11" key="1">
    <citation type="submission" date="2025-08" db="UniProtKB">
        <authorList>
            <consortium name="RefSeq"/>
        </authorList>
    </citation>
    <scope>IDENTIFICATION</scope>
</reference>
<evidence type="ECO:0000313" key="10">
    <source>
        <dbReference type="Proteomes" id="UP000694871"/>
    </source>
</evidence>
<evidence type="ECO:0000256" key="7">
    <source>
        <dbReference type="ARBA" id="ARBA00022840"/>
    </source>
</evidence>
<organism evidence="10 11">
    <name type="scientific">Gekko japonicus</name>
    <name type="common">Schlegel's Japanese gecko</name>
    <dbReference type="NCBI Taxonomy" id="146911"/>
    <lineage>
        <taxon>Eukaryota</taxon>
        <taxon>Metazoa</taxon>
        <taxon>Chordata</taxon>
        <taxon>Craniata</taxon>
        <taxon>Vertebrata</taxon>
        <taxon>Euteleostomi</taxon>
        <taxon>Lepidosauria</taxon>
        <taxon>Squamata</taxon>
        <taxon>Bifurcata</taxon>
        <taxon>Gekkota</taxon>
        <taxon>Gekkonidae</taxon>
        <taxon>Gekkoninae</taxon>
        <taxon>Gekko</taxon>
    </lineage>
</organism>
<keyword evidence="6 11" id="KW-0347">Helicase</keyword>
<evidence type="ECO:0000313" key="11">
    <source>
        <dbReference type="RefSeq" id="XP_015273370.1"/>
    </source>
</evidence>
<dbReference type="InterPro" id="IPR041677">
    <property type="entry name" value="DNA2/NAM7_AAA_11"/>
</dbReference>
<evidence type="ECO:0000256" key="2">
    <source>
        <dbReference type="ARBA" id="ARBA00005601"/>
    </source>
</evidence>
<dbReference type="Pfam" id="PF13086">
    <property type="entry name" value="AAA_11"/>
    <property type="match status" value="1"/>
</dbReference>
<evidence type="ECO:0000259" key="9">
    <source>
        <dbReference type="Pfam" id="PF21634"/>
    </source>
</evidence>
<dbReference type="GO" id="GO:0004386">
    <property type="term" value="F:helicase activity"/>
    <property type="evidence" value="ECO:0007669"/>
    <property type="project" value="UniProtKB-KW"/>
</dbReference>
<dbReference type="GeneID" id="107116032"/>
<dbReference type="InterPro" id="IPR027417">
    <property type="entry name" value="P-loop_NTPase"/>
</dbReference>
<dbReference type="RefSeq" id="XP_015273370.1">
    <property type="nucleotide sequence ID" value="XM_015417884.1"/>
</dbReference>
<comment type="subcellular location">
    <subcellularLocation>
        <location evidence="1">Cytoplasm</location>
    </subcellularLocation>
</comment>
<keyword evidence="7" id="KW-0067">ATP-binding</keyword>
<dbReference type="Gene3D" id="3.40.50.300">
    <property type="entry name" value="P-loop containing nucleotide triphosphate hydrolases"/>
    <property type="match status" value="1"/>
</dbReference>
<dbReference type="Pfam" id="PF21634">
    <property type="entry name" value="MOV-10_beta-barrel"/>
    <property type="match status" value="1"/>
</dbReference>
<dbReference type="Proteomes" id="UP000694871">
    <property type="component" value="Unplaced"/>
</dbReference>